<dbReference type="CDD" id="cd03809">
    <property type="entry name" value="GT4_MtfB-like"/>
    <property type="match status" value="1"/>
</dbReference>
<dbReference type="Gene3D" id="3.40.50.2000">
    <property type="entry name" value="Glycogen Phosphorylase B"/>
    <property type="match status" value="1"/>
</dbReference>
<reference evidence="3" key="1">
    <citation type="submission" date="2019-01" db="EMBL/GenBank/DDBJ databases">
        <title>Genomic signatures and co-occurrence patterns of the ultra-small Saccharimodia (Patescibacteria phylum) suggest a symbiotic lifestyle.</title>
        <authorList>
            <person name="Lemos L."/>
            <person name="Medeiros J."/>
            <person name="Andreote F."/>
            <person name="Fernandes G."/>
            <person name="Varani A."/>
            <person name="Oliveira G."/>
            <person name="Pylro V."/>
        </authorList>
    </citation>
    <scope>NUCLEOTIDE SEQUENCE [LARGE SCALE GENOMIC DNA]</scope>
    <source>
        <strain evidence="3">AMD01</strain>
    </source>
</reference>
<protein>
    <submittedName>
        <fullName evidence="3">Glycosyltransferase family 1 protein</fullName>
    </submittedName>
</protein>
<dbReference type="Pfam" id="PF00534">
    <property type="entry name" value="Glycos_transf_1"/>
    <property type="match status" value="1"/>
</dbReference>
<keyword evidence="1" id="KW-0808">Transferase</keyword>
<dbReference type="EMBL" id="SCKW01000009">
    <property type="protein sequence ID" value="RWZ79509.1"/>
    <property type="molecule type" value="Genomic_DNA"/>
</dbReference>
<evidence type="ECO:0000259" key="2">
    <source>
        <dbReference type="Pfam" id="PF00534"/>
    </source>
</evidence>
<evidence type="ECO:0000313" key="3">
    <source>
        <dbReference type="EMBL" id="RWZ79509.1"/>
    </source>
</evidence>
<name>A0A4Q0AJ04_9BACT</name>
<dbReference type="AlphaFoldDB" id="A0A4Q0AJ04"/>
<dbReference type="GO" id="GO:0016757">
    <property type="term" value="F:glycosyltransferase activity"/>
    <property type="evidence" value="ECO:0007669"/>
    <property type="project" value="InterPro"/>
</dbReference>
<evidence type="ECO:0000256" key="1">
    <source>
        <dbReference type="ARBA" id="ARBA00022679"/>
    </source>
</evidence>
<comment type="caution">
    <text evidence="3">The sequence shown here is derived from an EMBL/GenBank/DDBJ whole genome shotgun (WGS) entry which is preliminary data.</text>
</comment>
<feature type="domain" description="Glycosyl transferase family 1" evidence="2">
    <location>
        <begin position="260"/>
        <end position="415"/>
    </location>
</feature>
<organism evidence="3 4">
    <name type="scientific">Candidatus Chaera renei</name>
    <dbReference type="NCBI Taxonomy" id="2506947"/>
    <lineage>
        <taxon>Bacteria</taxon>
        <taxon>Candidatus Saccharimonadota</taxon>
        <taxon>Candidatus Saccharimonadia</taxon>
        <taxon>Candidatus Saccharimonadales</taxon>
        <taxon>Candidatus Saccharimonadaceae</taxon>
        <taxon>Candidatus Chaera</taxon>
    </lineage>
</organism>
<gene>
    <name evidence="3" type="ORF">EOT04_01445</name>
</gene>
<dbReference type="InterPro" id="IPR001296">
    <property type="entry name" value="Glyco_trans_1"/>
</dbReference>
<dbReference type="PANTHER" id="PTHR46401">
    <property type="entry name" value="GLYCOSYLTRANSFERASE WBBK-RELATED"/>
    <property type="match status" value="1"/>
</dbReference>
<proteinExistence type="predicted"/>
<sequence length="443" mass="50908">MGKCAEAISRKGQDNMSKQFWIDLTDISDWTGNFTGIQRVVYNLALYFYTNNEAKFFRYDENTRRFYTADFAAIKRRFETVLPSNTVKAKDYKLLIFSAYAALPSRLREVVPPSAKRAIRKRAKQVLLIARKIAASKPIVTASPQVIFSPGDTVVVFGNNWDRSIFIDDLARVKLEKGFEVYQLVYDLIPILGPHLFGQELFSIYARYIFEVAAVSDRLFCISRSTEYDLKVFCAKVGLAVPETKVVRLGDSLASVKPEALAELKGQKFVVCVGTIEIRKNHMLLYYAWKEAVRRGKPMPQLVIVGRPGWHTEDLRRSLKHDPDVAKRILVLEHVKDSELRWLYENCMFSIYPSMYEGWGLPIAESLSYGKLCLASNTSSMPEIAGNLIDYFSPYDSGECLEKVLEYYENEQKLSRKEAKIIKHYKTTDWRQTYEEVKGFLNS</sequence>
<dbReference type="PANTHER" id="PTHR46401:SF2">
    <property type="entry name" value="GLYCOSYLTRANSFERASE WBBK-RELATED"/>
    <property type="match status" value="1"/>
</dbReference>
<keyword evidence="4" id="KW-1185">Reference proteome</keyword>
<dbReference type="SUPFAM" id="SSF53756">
    <property type="entry name" value="UDP-Glycosyltransferase/glycogen phosphorylase"/>
    <property type="match status" value="1"/>
</dbReference>
<accession>A0A4Q0AJ04</accession>
<dbReference type="Proteomes" id="UP000289269">
    <property type="component" value="Unassembled WGS sequence"/>
</dbReference>
<evidence type="ECO:0000313" key="4">
    <source>
        <dbReference type="Proteomes" id="UP000289269"/>
    </source>
</evidence>